<reference evidence="2 3" key="1">
    <citation type="submission" date="2019-03" db="EMBL/GenBank/DDBJ databases">
        <authorList>
            <person name="Kim M.K.M."/>
        </authorList>
    </citation>
    <scope>NUCLEOTIDE SEQUENCE [LARGE SCALE GENOMIC DNA]</scope>
    <source>
        <strain evidence="2 3">18JY15-6</strain>
    </source>
</reference>
<dbReference type="NCBIfam" id="TIGR03767">
    <property type="entry name" value="P_acnes_RR"/>
    <property type="match status" value="1"/>
</dbReference>
<dbReference type="InterPro" id="IPR022506">
    <property type="entry name" value="Metallophosphoesterase_PPA1498"/>
</dbReference>
<protein>
    <submittedName>
        <fullName evidence="2">TIGR03767 family metallophosphoesterase</fullName>
    </submittedName>
</protein>
<dbReference type="EMBL" id="SJZJ01000003">
    <property type="protein sequence ID" value="TCJ30614.1"/>
    <property type="molecule type" value="Genomic_DNA"/>
</dbReference>
<dbReference type="InterPro" id="IPR042281">
    <property type="entry name" value="GpdQ_beta-strand"/>
</dbReference>
<comment type="caution">
    <text evidence="2">The sequence shown here is derived from an EMBL/GenBank/DDBJ whole genome shotgun (WGS) entry which is preliminary data.</text>
</comment>
<name>A0A4R1CGW4_9ACTN</name>
<dbReference type="OrthoDB" id="8132905at2"/>
<evidence type="ECO:0000313" key="3">
    <source>
        <dbReference type="Proteomes" id="UP000295453"/>
    </source>
</evidence>
<dbReference type="PANTHER" id="PTHR43143">
    <property type="entry name" value="METALLOPHOSPHOESTERASE, CALCINEURIN SUPERFAMILY"/>
    <property type="match status" value="1"/>
</dbReference>
<dbReference type="Proteomes" id="UP000295453">
    <property type="component" value="Unassembled WGS sequence"/>
</dbReference>
<accession>A0A4R1CGW4</accession>
<dbReference type="InterPro" id="IPR029052">
    <property type="entry name" value="Metallo-depent_PP-like"/>
</dbReference>
<proteinExistence type="predicted"/>
<organism evidence="2 3">
    <name type="scientific">Nocardioides jejuensis</name>
    <dbReference type="NCBI Taxonomy" id="2502782"/>
    <lineage>
        <taxon>Bacteria</taxon>
        <taxon>Bacillati</taxon>
        <taxon>Actinomycetota</taxon>
        <taxon>Actinomycetes</taxon>
        <taxon>Propionibacteriales</taxon>
        <taxon>Nocardioidaceae</taxon>
        <taxon>Nocardioides</taxon>
    </lineage>
</organism>
<dbReference type="PANTHER" id="PTHR43143:SF1">
    <property type="entry name" value="SERINE_THREONINE-PROTEIN PHOSPHATASE CPPED1"/>
    <property type="match status" value="1"/>
</dbReference>
<feature type="region of interest" description="Disordered" evidence="1">
    <location>
        <begin position="1"/>
        <end position="43"/>
    </location>
</feature>
<dbReference type="SUPFAM" id="SSF56300">
    <property type="entry name" value="Metallo-dependent phosphatases"/>
    <property type="match status" value="1"/>
</dbReference>
<dbReference type="AlphaFoldDB" id="A0A4R1CGW4"/>
<gene>
    <name evidence="2" type="ORF">EPD65_03375</name>
</gene>
<dbReference type="Gene3D" id="3.30.750.180">
    <property type="entry name" value="GpdQ, beta-strand dimerisation domain"/>
    <property type="match status" value="1"/>
</dbReference>
<dbReference type="InterPro" id="IPR051918">
    <property type="entry name" value="STPP_CPPED1"/>
</dbReference>
<keyword evidence="3" id="KW-1185">Reference proteome</keyword>
<evidence type="ECO:0000313" key="2">
    <source>
        <dbReference type="EMBL" id="TCJ30614.1"/>
    </source>
</evidence>
<evidence type="ECO:0000256" key="1">
    <source>
        <dbReference type="SAM" id="MobiDB-lite"/>
    </source>
</evidence>
<sequence length="606" mass="65036">MPETLRAQPCNLREPRRTSCPLSRRSPRVQPPVPGSSPGAARTGRVVTMTRRAAVQTGLYGVGAAALIGATGGWSRTADETERQPVFARGTTLDSTIAPSGRSGYRRLASRDGEPVVVRHDLAAARSGRTERRTGLAALVQITDLHIVDTQNPMRWEYLDGKVGTAYRPQELLGAQGANALVGAINALSVGPLTGRPLDAVIATGDTTDNHSGTELDVLLGVLAGGQVTPDSGGADYEGVANAGLWRHWQPGSEGEDRYARAGFPHLPDLLHAAMRPFYAPGLAVPWLMTMGNHDDTVMGTLMTRPFAEEWATGTRKIYDARGDATLFLAELAACTELDPRRIDQAAGLLTDLARRGDTRTVTADPRRAPFTTDEYLAALRSPRFAGAGPVGHGYEADADASRLHYVHRLGEKVVAISLDTTNQAGGADGSIGAGQLAWLGEKLAEHADDYVLVFSHHPSWTMSNLVPDPRLPGEARHGGDAVLDLLHEHANVLAWVTGHCHSNTIKPRRHRDPQRSFWEINTVSHIDAPQQARIIEVAGNGDGTVSLLTTMLDADSPLRPSYDDLSTAALGGLYREIAFNDLGQRERGGDPSDRNAELVLTDPFA</sequence>